<dbReference type="Proteomes" id="UP000092444">
    <property type="component" value="Unassembled WGS sequence"/>
</dbReference>
<reference evidence="1" key="1">
    <citation type="submission" date="2020-05" db="UniProtKB">
        <authorList>
            <consortium name="EnsemblMetazoa"/>
        </authorList>
    </citation>
    <scope>IDENTIFICATION</scope>
    <source>
        <strain evidence="1">Yale</strain>
    </source>
</reference>
<name>A0A1B0GA19_GLOMM</name>
<evidence type="ECO:0000313" key="2">
    <source>
        <dbReference type="Proteomes" id="UP000092444"/>
    </source>
</evidence>
<proteinExistence type="predicted"/>
<dbReference type="EMBL" id="CCAG010018799">
    <property type="status" value="NOT_ANNOTATED_CDS"/>
    <property type="molecule type" value="Genomic_DNA"/>
</dbReference>
<sequence length="15" mass="1543">MGISSTSQAALKSDF</sequence>
<keyword evidence="2" id="KW-1185">Reference proteome</keyword>
<accession>A0A1B0GA19</accession>
<evidence type="ECO:0000313" key="1">
    <source>
        <dbReference type="EnsemblMetazoa" id="GMOY010156-PA"/>
    </source>
</evidence>
<organism evidence="1 2">
    <name type="scientific">Glossina morsitans morsitans</name>
    <name type="common">Savannah tsetse fly</name>
    <dbReference type="NCBI Taxonomy" id="37546"/>
    <lineage>
        <taxon>Eukaryota</taxon>
        <taxon>Metazoa</taxon>
        <taxon>Ecdysozoa</taxon>
        <taxon>Arthropoda</taxon>
        <taxon>Hexapoda</taxon>
        <taxon>Insecta</taxon>
        <taxon>Pterygota</taxon>
        <taxon>Neoptera</taxon>
        <taxon>Endopterygota</taxon>
        <taxon>Diptera</taxon>
        <taxon>Brachycera</taxon>
        <taxon>Muscomorpha</taxon>
        <taxon>Hippoboscoidea</taxon>
        <taxon>Glossinidae</taxon>
        <taxon>Glossina</taxon>
    </lineage>
</organism>
<protein>
    <submittedName>
        <fullName evidence="1">Uncharacterized protein</fullName>
    </submittedName>
</protein>
<dbReference type="VEuPathDB" id="VectorBase:GMOY010156"/>
<dbReference type="EnsemblMetazoa" id="GMOY010156-RA">
    <property type="protein sequence ID" value="GMOY010156-PA"/>
    <property type="gene ID" value="GMOY010156"/>
</dbReference>